<feature type="region of interest" description="Disordered" evidence="1">
    <location>
        <begin position="26"/>
        <end position="71"/>
    </location>
</feature>
<gene>
    <name evidence="2" type="ORF">KSP39_PZI006796</name>
</gene>
<sequence length="217" mass="24260">MAMGARQQVLLPTEGRYPLPDPAIPLQNTSPLDPTAGRRLLPVSHPPSVHRVHAAGTDSRGRRPSCFSHAGPSVKFTRKSPFCCSRRPLSIPRPQDPSPGLPVAEPPHRLPPPILITADSYPVNIVPPPILLTGTVPTVHGRVRSQPLPPQSELLLLRPNLHISSTWEKLQLTTTKTASGCWRMKWWERWDRWGRERTNGGRGREGWRRGGRSRQLE</sequence>
<accession>A0AAP0BQ30</accession>
<dbReference type="EMBL" id="JBBWWQ010000005">
    <property type="protein sequence ID" value="KAK8946899.1"/>
    <property type="molecule type" value="Genomic_DNA"/>
</dbReference>
<protein>
    <submittedName>
        <fullName evidence="2">Uncharacterized protein</fullName>
    </submittedName>
</protein>
<proteinExistence type="predicted"/>
<dbReference type="Proteomes" id="UP001418222">
    <property type="component" value="Unassembled WGS sequence"/>
</dbReference>
<reference evidence="2 3" key="1">
    <citation type="journal article" date="2022" name="Nat. Plants">
        <title>Genomes of leafy and leafless Platanthera orchids illuminate the evolution of mycoheterotrophy.</title>
        <authorList>
            <person name="Li M.H."/>
            <person name="Liu K.W."/>
            <person name="Li Z."/>
            <person name="Lu H.C."/>
            <person name="Ye Q.L."/>
            <person name="Zhang D."/>
            <person name="Wang J.Y."/>
            <person name="Li Y.F."/>
            <person name="Zhong Z.M."/>
            <person name="Liu X."/>
            <person name="Yu X."/>
            <person name="Liu D.K."/>
            <person name="Tu X.D."/>
            <person name="Liu B."/>
            <person name="Hao Y."/>
            <person name="Liao X.Y."/>
            <person name="Jiang Y.T."/>
            <person name="Sun W.H."/>
            <person name="Chen J."/>
            <person name="Chen Y.Q."/>
            <person name="Ai Y."/>
            <person name="Zhai J.W."/>
            <person name="Wu S.S."/>
            <person name="Zhou Z."/>
            <person name="Hsiao Y.Y."/>
            <person name="Wu W.L."/>
            <person name="Chen Y.Y."/>
            <person name="Lin Y.F."/>
            <person name="Hsu J.L."/>
            <person name="Li C.Y."/>
            <person name="Wang Z.W."/>
            <person name="Zhao X."/>
            <person name="Zhong W.Y."/>
            <person name="Ma X.K."/>
            <person name="Ma L."/>
            <person name="Huang J."/>
            <person name="Chen G.Z."/>
            <person name="Huang M.Z."/>
            <person name="Huang L."/>
            <person name="Peng D.H."/>
            <person name="Luo Y.B."/>
            <person name="Zou S.Q."/>
            <person name="Chen S.P."/>
            <person name="Lan S."/>
            <person name="Tsai W.C."/>
            <person name="Van de Peer Y."/>
            <person name="Liu Z.J."/>
        </authorList>
    </citation>
    <scope>NUCLEOTIDE SEQUENCE [LARGE SCALE GENOMIC DNA]</scope>
    <source>
        <strain evidence="2">Lor287</strain>
    </source>
</reference>
<keyword evidence="3" id="KW-1185">Reference proteome</keyword>
<evidence type="ECO:0000313" key="3">
    <source>
        <dbReference type="Proteomes" id="UP001418222"/>
    </source>
</evidence>
<evidence type="ECO:0000313" key="2">
    <source>
        <dbReference type="EMBL" id="KAK8946899.1"/>
    </source>
</evidence>
<feature type="region of interest" description="Disordered" evidence="1">
    <location>
        <begin position="198"/>
        <end position="217"/>
    </location>
</feature>
<comment type="caution">
    <text evidence="2">The sequence shown here is derived from an EMBL/GenBank/DDBJ whole genome shotgun (WGS) entry which is preliminary data.</text>
</comment>
<name>A0AAP0BQ30_9ASPA</name>
<evidence type="ECO:0000256" key="1">
    <source>
        <dbReference type="SAM" id="MobiDB-lite"/>
    </source>
</evidence>
<dbReference type="AlphaFoldDB" id="A0AAP0BQ30"/>
<organism evidence="2 3">
    <name type="scientific">Platanthera zijinensis</name>
    <dbReference type="NCBI Taxonomy" id="2320716"/>
    <lineage>
        <taxon>Eukaryota</taxon>
        <taxon>Viridiplantae</taxon>
        <taxon>Streptophyta</taxon>
        <taxon>Embryophyta</taxon>
        <taxon>Tracheophyta</taxon>
        <taxon>Spermatophyta</taxon>
        <taxon>Magnoliopsida</taxon>
        <taxon>Liliopsida</taxon>
        <taxon>Asparagales</taxon>
        <taxon>Orchidaceae</taxon>
        <taxon>Orchidoideae</taxon>
        <taxon>Orchideae</taxon>
        <taxon>Orchidinae</taxon>
        <taxon>Platanthera</taxon>
    </lineage>
</organism>